<gene>
    <name evidence="4" type="primary">EBNA-2</name>
</gene>
<feature type="region of interest" description="Disordered" evidence="1">
    <location>
        <begin position="123"/>
        <end position="266"/>
    </location>
</feature>
<dbReference type="InterPro" id="IPR057833">
    <property type="entry name" value="EBNA2_core"/>
</dbReference>
<evidence type="ECO:0000313" key="5">
    <source>
        <dbReference type="Proteomes" id="UP001142452"/>
    </source>
</evidence>
<keyword evidence="5" id="KW-1185">Reference proteome</keyword>
<feature type="compositionally biased region" description="Pro residues" evidence="1">
    <location>
        <begin position="153"/>
        <end position="166"/>
    </location>
</feature>
<feature type="compositionally biased region" description="Pro residues" evidence="1">
    <location>
        <begin position="303"/>
        <end position="317"/>
    </location>
</feature>
<feature type="compositionally biased region" description="Pro residues" evidence="1">
    <location>
        <begin position="65"/>
        <end position="74"/>
    </location>
</feature>
<evidence type="ECO:0000256" key="1">
    <source>
        <dbReference type="SAM" id="MobiDB-lite"/>
    </source>
</evidence>
<evidence type="ECO:0008006" key="6">
    <source>
        <dbReference type="Google" id="ProtNLM"/>
    </source>
</evidence>
<dbReference type="Pfam" id="PF25698">
    <property type="entry name" value="EBNA2_Core"/>
    <property type="match status" value="1"/>
</dbReference>
<evidence type="ECO:0000313" key="4">
    <source>
        <dbReference type="EMBL" id="AYA49795.1"/>
    </source>
</evidence>
<dbReference type="GeneID" id="80540028"/>
<feature type="region of interest" description="Disordered" evidence="1">
    <location>
        <begin position="56"/>
        <end position="100"/>
    </location>
</feature>
<feature type="compositionally biased region" description="Low complexity" evidence="1">
    <location>
        <begin position="388"/>
        <end position="397"/>
    </location>
</feature>
<protein>
    <recommendedName>
        <fullName evidence="6">Nuclear antigen EBNA-2</fullName>
    </recommendedName>
</protein>
<dbReference type="Proteomes" id="UP001142452">
    <property type="component" value="Segment"/>
</dbReference>
<organism evidence="4 5">
    <name type="scientific">macacine gammaherpesvirus 13</name>
    <dbReference type="NCBI Taxonomy" id="2341050"/>
    <lineage>
        <taxon>Viruses</taxon>
        <taxon>Duplodnaviria</taxon>
        <taxon>Heunggongvirae</taxon>
        <taxon>Peploviricota</taxon>
        <taxon>Herviviricetes</taxon>
        <taxon>Herpesvirales</taxon>
        <taxon>Orthoherpesviridae</taxon>
        <taxon>Gammaherpesvirinae</taxon>
        <taxon>Lymphocryptovirus</taxon>
        <taxon>Lymphocryptovirus macacinegamma13</taxon>
    </lineage>
</organism>
<proteinExistence type="predicted"/>
<dbReference type="RefSeq" id="YP_010801321.1">
    <property type="nucleotide sequence ID" value="NC_076963.1"/>
</dbReference>
<reference evidence="4" key="1">
    <citation type="journal article" date="2018" name="Med. Microbiol. Immunol.">
        <title>Macaca arctoides gammaherpesvirus 1 (strain herpesvirus Macaca arctoides): virus sequence, phylogeny and characterisation of virus-transformed macaque and rabbit cell lines.</title>
        <authorList>
            <person name="Krumbholz A."/>
            <person name="Roempke J."/>
            <person name="Liehr T."/>
            <person name="Groth M."/>
            <person name="Meerbach A."/>
            <person name="Schacke M."/>
            <person name="Maschkowitz G."/>
            <person name="Fickenscher H."/>
            <person name="Klapper W."/>
            <person name="Sauerbrei A."/>
            <person name="Wutzler P."/>
            <person name="Zell R."/>
        </authorList>
    </citation>
    <scope>NUCLEOTIDE SEQUENCE</scope>
    <source>
        <strain evidence="4">HVMA</strain>
    </source>
</reference>
<dbReference type="Pfam" id="PF25697">
    <property type="entry name" value="EBNA2_N"/>
    <property type="match status" value="1"/>
</dbReference>
<name>A0A3G1T4C2_9GAMA</name>
<feature type="region of interest" description="Disordered" evidence="1">
    <location>
        <begin position="303"/>
        <end position="482"/>
    </location>
</feature>
<dbReference type="InterPro" id="IPR057834">
    <property type="entry name" value="EBNA2_N"/>
</dbReference>
<feature type="compositionally biased region" description="Low complexity" evidence="1">
    <location>
        <begin position="227"/>
        <end position="236"/>
    </location>
</feature>
<feature type="compositionally biased region" description="Pro residues" evidence="1">
    <location>
        <begin position="357"/>
        <end position="373"/>
    </location>
</feature>
<accession>A0A3G1T4C2</accession>
<feature type="domain" description="EBNA2 core" evidence="3">
    <location>
        <begin position="77"/>
        <end position="481"/>
    </location>
</feature>
<dbReference type="EMBL" id="MG471437">
    <property type="protein sequence ID" value="AYA49795.1"/>
    <property type="molecule type" value="Genomic_DNA"/>
</dbReference>
<feature type="compositionally biased region" description="Pro residues" evidence="1">
    <location>
        <begin position="237"/>
        <end position="247"/>
    </location>
</feature>
<evidence type="ECO:0000259" key="2">
    <source>
        <dbReference type="Pfam" id="PF25697"/>
    </source>
</evidence>
<feature type="compositionally biased region" description="Polar residues" evidence="1">
    <location>
        <begin position="167"/>
        <end position="176"/>
    </location>
</feature>
<feature type="compositionally biased region" description="Low complexity" evidence="1">
    <location>
        <begin position="255"/>
        <end position="266"/>
    </location>
</feature>
<evidence type="ECO:0000259" key="3">
    <source>
        <dbReference type="Pfam" id="PF25698"/>
    </source>
</evidence>
<sequence>MPTFYVAVRNGESYNFSVHTDHTGRPILNLTPTGPPQPALSNEPFIQVRITVGDEDVRQQATQSGPPPPPPPPPHPDRRDVWTQEPNILDPNPLGGPQGGPLAGAIRMLCVSNLIVRQSRGHRGLIDPQGPQQATGPLLPVSGPTMHPTPLHQAPPRPDPHPPTPPTQSEIITLSPDSAPPATPPPPPPPPPTAHPTPPKVTPPLALPPPPGPPAPVRLPTPPQPVTVPLITVGHPPWRPGPLPPGPSQIQPTQRPIGPRVIPRPVFGPRSRLPAVALPPLSATLPPPAPIFPAPGVVHIPPPPPRPFGPVWWPPVQLPSVTLAGPDLLRPSFEPPRPPEPRPKAPGKRKAKSGGGAPPPRPGPRTPSPPMPRLSPEAPRVGAGGSPPAGSSEAIPACGGSPAVVPGPSATPPTSPFQEPQPSDTPSPPLLFPIEWCPPTIQPPDQEDSVENWDDIFDVSESSSDEEASEATPSKRSRPTDQ</sequence>
<feature type="domain" description="EBNA2 N-terminal" evidence="2">
    <location>
        <begin position="1"/>
        <end position="54"/>
    </location>
</feature>
<feature type="compositionally biased region" description="Pro residues" evidence="1">
    <location>
        <begin position="178"/>
        <end position="226"/>
    </location>
</feature>
<feature type="compositionally biased region" description="Acidic residues" evidence="1">
    <location>
        <begin position="445"/>
        <end position="469"/>
    </location>
</feature>
<dbReference type="KEGG" id="vg:80540028"/>